<proteinExistence type="predicted"/>
<protein>
    <recommendedName>
        <fullName evidence="4">BatD protein</fullName>
    </recommendedName>
</protein>
<evidence type="ECO:0000256" key="1">
    <source>
        <dbReference type="SAM" id="SignalP"/>
    </source>
</evidence>
<dbReference type="PANTHER" id="PTHR40940">
    <property type="entry name" value="PROTEIN BATD-RELATED"/>
    <property type="match status" value="1"/>
</dbReference>
<comment type="caution">
    <text evidence="2">The sequence shown here is derived from an EMBL/GenBank/DDBJ whole genome shotgun (WGS) entry which is preliminary data.</text>
</comment>
<accession>A0A158IHR7</accession>
<reference evidence="2" key="1">
    <citation type="submission" date="2016-01" db="EMBL/GenBank/DDBJ databases">
        <authorList>
            <person name="Peeters C."/>
        </authorList>
    </citation>
    <scope>NUCLEOTIDE SEQUENCE [LARGE SCALE GENOMIC DNA]</scope>
    <source>
        <strain evidence="2">LMG 22934</strain>
    </source>
</reference>
<evidence type="ECO:0008006" key="4">
    <source>
        <dbReference type="Google" id="ProtNLM"/>
    </source>
</evidence>
<dbReference type="PANTHER" id="PTHR40940:SF1">
    <property type="entry name" value="PROTEIN BATD"/>
    <property type="match status" value="1"/>
</dbReference>
<keyword evidence="3" id="KW-1185">Reference proteome</keyword>
<feature type="signal peptide" evidence="1">
    <location>
        <begin position="1"/>
        <end position="19"/>
    </location>
</feature>
<dbReference type="Proteomes" id="UP000054977">
    <property type="component" value="Unassembled WGS sequence"/>
</dbReference>
<gene>
    <name evidence="2" type="ORF">AWB65_04850</name>
</gene>
<name>A0A158IHR7_9BURK</name>
<dbReference type="InterPro" id="IPR025738">
    <property type="entry name" value="BatD"/>
</dbReference>
<feature type="chain" id="PRO_5011116707" description="BatD protein" evidence="1">
    <location>
        <begin position="20"/>
        <end position="444"/>
    </location>
</feature>
<dbReference type="STRING" id="326474.AWB65_04850"/>
<dbReference type="RefSeq" id="WP_087669555.1">
    <property type="nucleotide sequence ID" value="NZ_FCNW02000033.1"/>
</dbReference>
<organism evidence="2 3">
    <name type="scientific">Caballeronia humi</name>
    <dbReference type="NCBI Taxonomy" id="326474"/>
    <lineage>
        <taxon>Bacteria</taxon>
        <taxon>Pseudomonadati</taxon>
        <taxon>Pseudomonadota</taxon>
        <taxon>Betaproteobacteria</taxon>
        <taxon>Burkholderiales</taxon>
        <taxon>Burkholderiaceae</taxon>
        <taxon>Caballeronia</taxon>
    </lineage>
</organism>
<keyword evidence="1" id="KW-0732">Signal</keyword>
<evidence type="ECO:0000313" key="2">
    <source>
        <dbReference type="EMBL" id="SAL56094.1"/>
    </source>
</evidence>
<dbReference type="EMBL" id="FCNW02000033">
    <property type="protein sequence ID" value="SAL56094.1"/>
    <property type="molecule type" value="Genomic_DNA"/>
</dbReference>
<sequence length="444" mass="48378">MMSRVLLIVILLIARCAFADEAPRTMIRAHLDPPGPVIAGTEVKLVVDALTTTWFTGAPDWPLFTVDDAIVSLPDEQAVNLSETIDGVKWFGVSRAYRIVPRAAKSFDIAPFALTVYPGGGASGGPVKLTTPRLHLTATLPPGAEGMTTFFPLAKLTATQKIEPGETHLRVGDTITRTITQTASGTESMLIPPVAFGDIDGLRRYAKTPATRNIVQDRAGLVAGERTDAVTYVVNRSGRYTLPALTIEWWNTATRKRETIVLPAMSLAAAAAKEKPLFEIPADAMSKASHKIIFIDRASVAYGVGLLLALLAIVWSYPRLVGLGGSLKQRVEDTRRRYVQGAAPAWRALCVAGRSGATRRIIPALYRWMDKRQAFGRPARVQNLANEGEDAALGKLAAFVAADYANRPAETAIDWKEVERELKRAARRHAHLRKNPPLPPLNER</sequence>
<dbReference type="OrthoDB" id="5293418at2"/>
<dbReference type="AlphaFoldDB" id="A0A158IHR7"/>
<evidence type="ECO:0000313" key="3">
    <source>
        <dbReference type="Proteomes" id="UP000054977"/>
    </source>
</evidence>